<dbReference type="PROSITE" id="PS00670">
    <property type="entry name" value="D_2_HYDROXYACID_DH_2"/>
    <property type="match status" value="1"/>
</dbReference>
<dbReference type="RefSeq" id="WP_093180610.1">
    <property type="nucleotide sequence ID" value="NZ_FMYH01000001.1"/>
</dbReference>
<keyword evidence="1" id="KW-0560">Oxidoreductase</keyword>
<dbReference type="GO" id="GO:0005829">
    <property type="term" value="C:cytosol"/>
    <property type="evidence" value="ECO:0007669"/>
    <property type="project" value="TreeGrafter"/>
</dbReference>
<dbReference type="CDD" id="cd12167">
    <property type="entry name" value="2-Hacid_dh_8"/>
    <property type="match status" value="1"/>
</dbReference>
<evidence type="ECO:0000256" key="1">
    <source>
        <dbReference type="ARBA" id="ARBA00023002"/>
    </source>
</evidence>
<evidence type="ECO:0000256" key="3">
    <source>
        <dbReference type="SAM" id="MobiDB-lite"/>
    </source>
</evidence>
<dbReference type="SUPFAM" id="SSF52283">
    <property type="entry name" value="Formate/glycerate dehydrogenase catalytic domain-like"/>
    <property type="match status" value="1"/>
</dbReference>
<dbReference type="Gene3D" id="3.40.50.720">
    <property type="entry name" value="NAD(P)-binding Rossmann-like Domain"/>
    <property type="match status" value="2"/>
</dbReference>
<evidence type="ECO:0000313" key="5">
    <source>
        <dbReference type="EMBL" id="SDB86719.1"/>
    </source>
</evidence>
<dbReference type="EMBL" id="FMYH01000001">
    <property type="protein sequence ID" value="SDB86719.1"/>
    <property type="molecule type" value="Genomic_DNA"/>
</dbReference>
<evidence type="ECO:0000256" key="2">
    <source>
        <dbReference type="ARBA" id="ARBA00023027"/>
    </source>
</evidence>
<proteinExistence type="predicted"/>
<dbReference type="InterPro" id="IPR036291">
    <property type="entry name" value="NAD(P)-bd_dom_sf"/>
</dbReference>
<name>A0A1G6GXK3_9MICO</name>
<keyword evidence="2" id="KW-0520">NAD</keyword>
<accession>A0A1G6GXK3</accession>
<evidence type="ECO:0000259" key="4">
    <source>
        <dbReference type="Pfam" id="PF02826"/>
    </source>
</evidence>
<dbReference type="SUPFAM" id="SSF51735">
    <property type="entry name" value="NAD(P)-binding Rossmann-fold domains"/>
    <property type="match status" value="1"/>
</dbReference>
<gene>
    <name evidence="5" type="ORF">SAMN05216410_0564</name>
</gene>
<protein>
    <submittedName>
        <fullName evidence="5">Phosphoglycerate dehydrogenase</fullName>
    </submittedName>
</protein>
<dbReference type="GO" id="GO:0030267">
    <property type="term" value="F:glyoxylate reductase (NADPH) activity"/>
    <property type="evidence" value="ECO:0007669"/>
    <property type="project" value="TreeGrafter"/>
</dbReference>
<dbReference type="InterPro" id="IPR006140">
    <property type="entry name" value="D-isomer_DH_NAD-bd"/>
</dbReference>
<dbReference type="PANTHER" id="PTHR10996:SF178">
    <property type="entry name" value="2-HYDROXYACID DEHYDROGENASE YGL185C-RELATED"/>
    <property type="match status" value="1"/>
</dbReference>
<dbReference type="InterPro" id="IPR050223">
    <property type="entry name" value="D-isomer_2-hydroxyacid_DH"/>
</dbReference>
<feature type="region of interest" description="Disordered" evidence="3">
    <location>
        <begin position="344"/>
        <end position="363"/>
    </location>
</feature>
<dbReference type="GO" id="GO:0016618">
    <property type="term" value="F:hydroxypyruvate reductase [NAD(P)H] activity"/>
    <property type="evidence" value="ECO:0007669"/>
    <property type="project" value="TreeGrafter"/>
</dbReference>
<reference evidence="5 6" key="1">
    <citation type="submission" date="2016-09" db="EMBL/GenBank/DDBJ databases">
        <authorList>
            <person name="Capua I."/>
            <person name="De Benedictis P."/>
            <person name="Joannis T."/>
            <person name="Lombin L.H."/>
            <person name="Cattoli G."/>
        </authorList>
    </citation>
    <scope>NUCLEOTIDE SEQUENCE [LARGE SCALE GENOMIC DNA]</scope>
    <source>
        <strain evidence="5 6">ISLP-3</strain>
    </source>
</reference>
<dbReference type="Proteomes" id="UP000199039">
    <property type="component" value="Unassembled WGS sequence"/>
</dbReference>
<dbReference type="AlphaFoldDB" id="A0A1G6GXK3"/>
<dbReference type="PANTHER" id="PTHR10996">
    <property type="entry name" value="2-HYDROXYACID DEHYDROGENASE-RELATED"/>
    <property type="match status" value="1"/>
</dbReference>
<sequence>MTEPAARATLVDQTAQATPAAPGATRPVVAAVMGEGVLDRLFDDAARVRLAGLSHGGTFAELVGFEDPQDEAVLADIEVLVTGWGCPRVDASVLDRMPRLRSIVHSAGSVKWLLDTEVWDRGITVTSQVDANAWPVAEYTLGVILLANKSFLPSARAYAAEPATFSAAAAFPRIGGYGKRVGIIGASRIGRLVIGLLDRHHVEVLVADPFLTADEATALGVRLADVDEIVATSDVVSVHAPSLPSTRHLVDGRRLGLLRDGATLVNTSRGALLDHDALVAELARRRDVGETLNVVLDVTEPEPLPATSPLFADPWVVVTPHIAGSLGTELGLLAEGVLDELTRLGDGRPPAHPVTREELARSA</sequence>
<dbReference type="Pfam" id="PF02826">
    <property type="entry name" value="2-Hacid_dh_C"/>
    <property type="match status" value="1"/>
</dbReference>
<dbReference type="GO" id="GO:0051287">
    <property type="term" value="F:NAD binding"/>
    <property type="evidence" value="ECO:0007669"/>
    <property type="project" value="InterPro"/>
</dbReference>
<dbReference type="OrthoDB" id="4324715at2"/>
<feature type="domain" description="D-isomer specific 2-hydroxyacid dehydrogenase NAD-binding" evidence="4">
    <location>
        <begin position="168"/>
        <end position="323"/>
    </location>
</feature>
<feature type="compositionally biased region" description="Basic and acidic residues" evidence="3">
    <location>
        <begin position="354"/>
        <end position="363"/>
    </location>
</feature>
<organism evidence="5 6">
    <name type="scientific">Sanguibacter gelidistatuariae</name>
    <dbReference type="NCBI Taxonomy" id="1814289"/>
    <lineage>
        <taxon>Bacteria</taxon>
        <taxon>Bacillati</taxon>
        <taxon>Actinomycetota</taxon>
        <taxon>Actinomycetes</taxon>
        <taxon>Micrococcales</taxon>
        <taxon>Sanguibacteraceae</taxon>
        <taxon>Sanguibacter</taxon>
    </lineage>
</organism>
<dbReference type="InterPro" id="IPR029753">
    <property type="entry name" value="D-isomer_DH_CS"/>
</dbReference>
<keyword evidence="6" id="KW-1185">Reference proteome</keyword>
<dbReference type="STRING" id="1814289.SAMN05216410_0564"/>
<evidence type="ECO:0000313" key="6">
    <source>
        <dbReference type="Proteomes" id="UP000199039"/>
    </source>
</evidence>